<dbReference type="GO" id="GO:0003824">
    <property type="term" value="F:catalytic activity"/>
    <property type="evidence" value="ECO:0007669"/>
    <property type="project" value="InterPro"/>
</dbReference>
<dbReference type="InterPro" id="IPR036038">
    <property type="entry name" value="Aminotransferase-like"/>
</dbReference>
<dbReference type="AlphaFoldDB" id="A0AAW1I643"/>
<reference evidence="1" key="1">
    <citation type="submission" date="2024-03" db="EMBL/GenBank/DDBJ databases">
        <title>WGS assembly of Saponaria officinalis var. Norfolk2.</title>
        <authorList>
            <person name="Jenkins J."/>
            <person name="Shu S."/>
            <person name="Grimwood J."/>
            <person name="Barry K."/>
            <person name="Goodstein D."/>
            <person name="Schmutz J."/>
            <person name="Leebens-Mack J."/>
            <person name="Osbourn A."/>
        </authorList>
    </citation>
    <scope>NUCLEOTIDE SEQUENCE [LARGE SCALE GENOMIC DNA]</scope>
    <source>
        <strain evidence="1">JIC</strain>
    </source>
</reference>
<dbReference type="PANTHER" id="PTHR47703:SF2">
    <property type="entry name" value="D-AMINOACID AMINOTRANSFERASE-LIKE PLP-DEPENDENT ENZYMES SUPERFAMILY PROTEIN"/>
    <property type="match status" value="1"/>
</dbReference>
<proteinExistence type="predicted"/>
<dbReference type="Proteomes" id="UP001443914">
    <property type="component" value="Unassembled WGS sequence"/>
</dbReference>
<accession>A0AAW1I643</accession>
<evidence type="ECO:0000313" key="2">
    <source>
        <dbReference type="Proteomes" id="UP001443914"/>
    </source>
</evidence>
<gene>
    <name evidence="1" type="ORF">RND81_10G182500</name>
</gene>
<comment type="caution">
    <text evidence="1">The sequence shown here is derived from an EMBL/GenBank/DDBJ whole genome shotgun (WGS) entry which is preliminary data.</text>
</comment>
<dbReference type="Pfam" id="PF01063">
    <property type="entry name" value="Aminotran_4"/>
    <property type="match status" value="1"/>
</dbReference>
<dbReference type="SUPFAM" id="SSF56752">
    <property type="entry name" value="D-aminoacid aminotransferase-like PLP-dependent enzymes"/>
    <property type="match status" value="1"/>
</dbReference>
<sequence length="358" mass="39835">MSTSPATFLIKNATVLPAADTPPISTFLATHPGVYTTTRTHNNGETLIFYNRHLKRLSNSLRFLLNSNPRLIFGPQFCSSFSSSLSLDWDSMIRRRITASMRVALPVAISGRSSGEELSISALIGGNAEELSGRIDDEMIDRVFDVYVHIGMYVPPVFGVVGNGARLAVVGNRRDFAEAKYSDWVRLRKPLEKLRPPSATELLLSDDDGRILEGTITNFFVVCSKGNSDIKEEKSDDNDSLRSYELQTAPVKAGVLPGIIRQLVLEICLCKGITFREVAPSWFERENWQEAFITNSLRLVQHVESIQAPSSRASLESKSWEEVSWTEKQFKASPGFITTIIQREIMEKAAQEGCSLAL</sequence>
<dbReference type="InterPro" id="IPR043132">
    <property type="entry name" value="BCAT-like_C"/>
</dbReference>
<evidence type="ECO:0000313" key="1">
    <source>
        <dbReference type="EMBL" id="KAK9684044.1"/>
    </source>
</evidence>
<dbReference type="PANTHER" id="PTHR47703">
    <property type="entry name" value="D-AMINOACID AMINOTRANSFERASE-LIKE PLP-DEPENDENT ENZYMES SUPERFAMILY PROTEIN"/>
    <property type="match status" value="1"/>
</dbReference>
<protein>
    <recommendedName>
        <fullName evidence="3">D-aminoacid aminotransferase-like PLP-dependent enzymes superfamily protein</fullName>
    </recommendedName>
</protein>
<dbReference type="InterPro" id="IPR001544">
    <property type="entry name" value="Aminotrans_IV"/>
</dbReference>
<organism evidence="1 2">
    <name type="scientific">Saponaria officinalis</name>
    <name type="common">Common soapwort</name>
    <name type="synonym">Lychnis saponaria</name>
    <dbReference type="NCBI Taxonomy" id="3572"/>
    <lineage>
        <taxon>Eukaryota</taxon>
        <taxon>Viridiplantae</taxon>
        <taxon>Streptophyta</taxon>
        <taxon>Embryophyta</taxon>
        <taxon>Tracheophyta</taxon>
        <taxon>Spermatophyta</taxon>
        <taxon>Magnoliopsida</taxon>
        <taxon>eudicotyledons</taxon>
        <taxon>Gunneridae</taxon>
        <taxon>Pentapetalae</taxon>
        <taxon>Caryophyllales</taxon>
        <taxon>Caryophyllaceae</taxon>
        <taxon>Caryophylleae</taxon>
        <taxon>Saponaria</taxon>
    </lineage>
</organism>
<dbReference type="EMBL" id="JBDFQZ010000010">
    <property type="protein sequence ID" value="KAK9684044.1"/>
    <property type="molecule type" value="Genomic_DNA"/>
</dbReference>
<keyword evidence="2" id="KW-1185">Reference proteome</keyword>
<dbReference type="Gene3D" id="3.20.10.10">
    <property type="entry name" value="D-amino Acid Aminotransferase, subunit A, domain 2"/>
    <property type="match status" value="1"/>
</dbReference>
<name>A0AAW1I643_SAPOF</name>
<evidence type="ECO:0008006" key="3">
    <source>
        <dbReference type="Google" id="ProtNLM"/>
    </source>
</evidence>